<sequence>MRGSSYLPSHFRSTASLETKIPAGFNLKASLGRACGPSRALPNNWRLARADAGSSATSEHHTILMRCFRAPCGRAFARPMVEVPCAFTTRRLERSRAGQRRGFWATGFAQLEDVSDVISGQVPEAQSIAQATWRERHRWLVDGCSYHTRQNFTAGTRCARSPWWRTPPHRSAVRAFSSFCAKLSKFVGKRSASARRPGRQMCFRRRIAVYGASARRSFLETFRSAAGT</sequence>
<proteinExistence type="predicted"/>
<reference evidence="1 2" key="1">
    <citation type="journal article" date="2015" name="Biotechnol. Biofuels">
        <title>Enhanced degradation of softwood versus hardwood by the white-rot fungus Pycnoporus coccineus.</title>
        <authorList>
            <person name="Couturier M."/>
            <person name="Navarro D."/>
            <person name="Chevret D."/>
            <person name="Henrissat B."/>
            <person name="Piumi F."/>
            <person name="Ruiz-Duenas F.J."/>
            <person name="Martinez A.T."/>
            <person name="Grigoriev I.V."/>
            <person name="Riley R."/>
            <person name="Lipzen A."/>
            <person name="Berrin J.G."/>
            <person name="Master E.R."/>
            <person name="Rosso M.N."/>
        </authorList>
    </citation>
    <scope>NUCLEOTIDE SEQUENCE [LARGE SCALE GENOMIC DNA]</scope>
    <source>
        <strain evidence="1 2">BRFM310</strain>
    </source>
</reference>
<dbReference type="Proteomes" id="UP000193067">
    <property type="component" value="Unassembled WGS sequence"/>
</dbReference>
<accession>A0A1Y2IBY2</accession>
<gene>
    <name evidence="1" type="ORF">PYCCODRAFT_980399</name>
</gene>
<protein>
    <submittedName>
        <fullName evidence="1">Uncharacterized protein</fullName>
    </submittedName>
</protein>
<keyword evidence="2" id="KW-1185">Reference proteome</keyword>
<dbReference type="EMBL" id="KZ084136">
    <property type="protein sequence ID" value="OSC98644.1"/>
    <property type="molecule type" value="Genomic_DNA"/>
</dbReference>
<name>A0A1Y2IBY2_TRAC3</name>
<evidence type="ECO:0000313" key="2">
    <source>
        <dbReference type="Proteomes" id="UP000193067"/>
    </source>
</evidence>
<evidence type="ECO:0000313" key="1">
    <source>
        <dbReference type="EMBL" id="OSC98644.1"/>
    </source>
</evidence>
<organism evidence="1 2">
    <name type="scientific">Trametes coccinea (strain BRFM310)</name>
    <name type="common">Pycnoporus coccineus</name>
    <dbReference type="NCBI Taxonomy" id="1353009"/>
    <lineage>
        <taxon>Eukaryota</taxon>
        <taxon>Fungi</taxon>
        <taxon>Dikarya</taxon>
        <taxon>Basidiomycota</taxon>
        <taxon>Agaricomycotina</taxon>
        <taxon>Agaricomycetes</taxon>
        <taxon>Polyporales</taxon>
        <taxon>Polyporaceae</taxon>
        <taxon>Trametes</taxon>
    </lineage>
</organism>
<dbReference type="AlphaFoldDB" id="A0A1Y2IBY2"/>